<feature type="transmembrane region" description="Helical" evidence="6">
    <location>
        <begin position="363"/>
        <end position="382"/>
    </location>
</feature>
<dbReference type="Proteomes" id="UP000199074">
    <property type="component" value="Unassembled WGS sequence"/>
</dbReference>
<feature type="transmembrane region" description="Helical" evidence="6">
    <location>
        <begin position="310"/>
        <end position="330"/>
    </location>
</feature>
<evidence type="ECO:0000256" key="1">
    <source>
        <dbReference type="ARBA" id="ARBA00004651"/>
    </source>
</evidence>
<reference evidence="8 9" key="1">
    <citation type="submission" date="2016-10" db="EMBL/GenBank/DDBJ databases">
        <authorList>
            <person name="de Groot N.N."/>
        </authorList>
    </citation>
    <scope>NUCLEOTIDE SEQUENCE [LARGE SCALE GENOMIC DNA]</scope>
    <source>
        <strain evidence="8 9">IPL20</strain>
    </source>
</reference>
<evidence type="ECO:0000256" key="4">
    <source>
        <dbReference type="ARBA" id="ARBA00022989"/>
    </source>
</evidence>
<evidence type="ECO:0000313" key="9">
    <source>
        <dbReference type="Proteomes" id="UP000199074"/>
    </source>
</evidence>
<feature type="transmembrane region" description="Helical" evidence="6">
    <location>
        <begin position="146"/>
        <end position="167"/>
    </location>
</feature>
<dbReference type="GO" id="GO:0031460">
    <property type="term" value="P:glycine betaine transport"/>
    <property type="evidence" value="ECO:0007669"/>
    <property type="project" value="TreeGrafter"/>
</dbReference>
<keyword evidence="5 6" id="KW-0472">Membrane</keyword>
<dbReference type="PROSITE" id="PS50928">
    <property type="entry name" value="ABC_TM1"/>
    <property type="match status" value="1"/>
</dbReference>
<keyword evidence="9" id="KW-1185">Reference proteome</keyword>
<keyword evidence="2 6" id="KW-0813">Transport</keyword>
<proteinExistence type="inferred from homology"/>
<evidence type="ECO:0000256" key="3">
    <source>
        <dbReference type="ARBA" id="ARBA00022692"/>
    </source>
</evidence>
<feature type="transmembrane region" description="Helical" evidence="6">
    <location>
        <begin position="225"/>
        <end position="249"/>
    </location>
</feature>
<dbReference type="STRING" id="429728.SAMN05216456_2148"/>
<dbReference type="OrthoDB" id="9801163at2"/>
<dbReference type="InterPro" id="IPR051204">
    <property type="entry name" value="ABC_transp_perm/SBD"/>
</dbReference>
<dbReference type="CDD" id="cd06261">
    <property type="entry name" value="TM_PBP2"/>
    <property type="match status" value="1"/>
</dbReference>
<evidence type="ECO:0000256" key="5">
    <source>
        <dbReference type="ARBA" id="ARBA00023136"/>
    </source>
</evidence>
<feature type="transmembrane region" description="Helical" evidence="6">
    <location>
        <begin position="58"/>
        <end position="78"/>
    </location>
</feature>
<feature type="transmembrane region" description="Helical" evidence="6">
    <location>
        <begin position="20"/>
        <end position="38"/>
    </location>
</feature>
<name>A0A1I7NLD0_9HYPH</name>
<sequence length="395" mass="40916">MTTAYLTDAPRSTRLTLDPMGILVALVALAGLVLPFAIFKANRIVPGEGVLFWDALPLPPAAIGLAWIGLAAVLALLRIHPVIKLAASTSSFLVMALLIGMSSAHLTPPDNAYARIGVGAGFWLLAFALMLMLTDALARLRLGPSWRIGLLALAAVVLGALLWSGAWDGLSILKEYGSRAPAFWQEARTHVLLAFGSVFLAWAIGVPLGIVCYKITGLRAGALNLLNVVQTIPSIALFGVLIAPLAWVAANVPGASAIGISGIGIAPAMVALVAYALLPIVANTLVGLTGLPEATVEAARGMGMTWWQRLMRVELPLAFPVILTGIRIVLVQNIGLATIAALIGGGGFGVFVFQGVGQTAIDLVLLGAAPTVALAFAAAVLLDSLIELSSRRGKA</sequence>
<feature type="domain" description="ABC transmembrane type-1" evidence="7">
    <location>
        <begin position="187"/>
        <end position="387"/>
    </location>
</feature>
<dbReference type="PANTHER" id="PTHR30177">
    <property type="entry name" value="GLYCINE BETAINE/L-PROLINE TRANSPORT SYSTEM PERMEASE PROTEIN PROW"/>
    <property type="match status" value="1"/>
</dbReference>
<organism evidence="8 9">
    <name type="scientific">Devosia crocina</name>
    <dbReference type="NCBI Taxonomy" id="429728"/>
    <lineage>
        <taxon>Bacteria</taxon>
        <taxon>Pseudomonadati</taxon>
        <taxon>Pseudomonadota</taxon>
        <taxon>Alphaproteobacteria</taxon>
        <taxon>Hyphomicrobiales</taxon>
        <taxon>Devosiaceae</taxon>
        <taxon>Devosia</taxon>
    </lineage>
</organism>
<dbReference type="AlphaFoldDB" id="A0A1I7NLD0"/>
<gene>
    <name evidence="8" type="ORF">SAMN05216456_2148</name>
</gene>
<feature type="transmembrane region" description="Helical" evidence="6">
    <location>
        <begin position="336"/>
        <end position="356"/>
    </location>
</feature>
<dbReference type="Pfam" id="PF00528">
    <property type="entry name" value="BPD_transp_1"/>
    <property type="match status" value="1"/>
</dbReference>
<keyword evidence="3 6" id="KW-0812">Transmembrane</keyword>
<evidence type="ECO:0000256" key="2">
    <source>
        <dbReference type="ARBA" id="ARBA00022448"/>
    </source>
</evidence>
<evidence type="ECO:0000313" key="8">
    <source>
        <dbReference type="EMBL" id="SFV35436.1"/>
    </source>
</evidence>
<feature type="transmembrane region" description="Helical" evidence="6">
    <location>
        <begin position="187"/>
        <end position="213"/>
    </location>
</feature>
<keyword evidence="4 6" id="KW-1133">Transmembrane helix</keyword>
<accession>A0A1I7NLD0</accession>
<comment type="subcellular location">
    <subcellularLocation>
        <location evidence="1 6">Cell membrane</location>
        <topology evidence="1 6">Multi-pass membrane protein</topology>
    </subcellularLocation>
</comment>
<dbReference type="RefSeq" id="WP_092424375.1">
    <property type="nucleotide sequence ID" value="NZ_FPCK01000002.1"/>
</dbReference>
<comment type="similarity">
    <text evidence="6">Belongs to the binding-protein-dependent transport system permease family.</text>
</comment>
<dbReference type="SUPFAM" id="SSF161098">
    <property type="entry name" value="MetI-like"/>
    <property type="match status" value="1"/>
</dbReference>
<dbReference type="GO" id="GO:0005886">
    <property type="term" value="C:plasma membrane"/>
    <property type="evidence" value="ECO:0007669"/>
    <property type="project" value="UniProtKB-SubCell"/>
</dbReference>
<feature type="transmembrane region" description="Helical" evidence="6">
    <location>
        <begin position="255"/>
        <end position="278"/>
    </location>
</feature>
<dbReference type="PANTHER" id="PTHR30177:SF30">
    <property type="entry name" value="GLYCINE BETAINE UPTAKE SYSTEM PERMEASE PROTEIN YEHY"/>
    <property type="match status" value="1"/>
</dbReference>
<protein>
    <submittedName>
        <fullName evidence="8">Osmoprotectant transport system permease protein</fullName>
    </submittedName>
</protein>
<dbReference type="GO" id="GO:0055085">
    <property type="term" value="P:transmembrane transport"/>
    <property type="evidence" value="ECO:0007669"/>
    <property type="project" value="InterPro"/>
</dbReference>
<feature type="transmembrane region" description="Helical" evidence="6">
    <location>
        <begin position="112"/>
        <end position="134"/>
    </location>
</feature>
<evidence type="ECO:0000259" key="7">
    <source>
        <dbReference type="PROSITE" id="PS50928"/>
    </source>
</evidence>
<dbReference type="EMBL" id="FPCK01000002">
    <property type="protein sequence ID" value="SFV35436.1"/>
    <property type="molecule type" value="Genomic_DNA"/>
</dbReference>
<dbReference type="InterPro" id="IPR035906">
    <property type="entry name" value="MetI-like_sf"/>
</dbReference>
<dbReference type="InterPro" id="IPR000515">
    <property type="entry name" value="MetI-like"/>
</dbReference>
<evidence type="ECO:0000256" key="6">
    <source>
        <dbReference type="RuleBase" id="RU363032"/>
    </source>
</evidence>
<feature type="transmembrane region" description="Helical" evidence="6">
    <location>
        <begin position="85"/>
        <end position="106"/>
    </location>
</feature>
<dbReference type="Gene3D" id="1.10.3720.10">
    <property type="entry name" value="MetI-like"/>
    <property type="match status" value="1"/>
</dbReference>